<dbReference type="Pfam" id="PF01119">
    <property type="entry name" value="DNA_mis_repair"/>
    <property type="match status" value="1"/>
</dbReference>
<dbReference type="InterPro" id="IPR013507">
    <property type="entry name" value="DNA_mismatch_S5_2-like"/>
</dbReference>
<evidence type="ECO:0000313" key="9">
    <source>
        <dbReference type="EMBL" id="TCZ59749.1"/>
    </source>
</evidence>
<dbReference type="Pfam" id="PF13589">
    <property type="entry name" value="HATPase_c_3"/>
    <property type="match status" value="1"/>
</dbReference>
<dbReference type="GO" id="GO:0140664">
    <property type="term" value="F:ATP-dependent DNA damage sensor activity"/>
    <property type="evidence" value="ECO:0007669"/>
    <property type="project" value="InterPro"/>
</dbReference>
<dbReference type="GO" id="GO:0006298">
    <property type="term" value="P:mismatch repair"/>
    <property type="evidence" value="ECO:0007669"/>
    <property type="project" value="UniProtKB-UniRule"/>
</dbReference>
<evidence type="ECO:0000256" key="1">
    <source>
        <dbReference type="ARBA" id="ARBA00006082"/>
    </source>
</evidence>
<dbReference type="HAMAP" id="MF_00149">
    <property type="entry name" value="DNA_mis_repair"/>
    <property type="match status" value="1"/>
</dbReference>
<dbReference type="InterPro" id="IPR020568">
    <property type="entry name" value="Ribosomal_Su5_D2-typ_SF"/>
</dbReference>
<dbReference type="InterPro" id="IPR038973">
    <property type="entry name" value="MutL/Mlh/Pms-like"/>
</dbReference>
<dbReference type="FunFam" id="3.30.565.10:FF:000003">
    <property type="entry name" value="DNA mismatch repair endonuclease MutL"/>
    <property type="match status" value="1"/>
</dbReference>
<dbReference type="Proteomes" id="UP000295023">
    <property type="component" value="Unassembled WGS sequence"/>
</dbReference>
<dbReference type="SUPFAM" id="SSF54211">
    <property type="entry name" value="Ribosomal protein S5 domain 2-like"/>
    <property type="match status" value="1"/>
</dbReference>
<dbReference type="PROSITE" id="PS00058">
    <property type="entry name" value="DNA_MISMATCH_REPAIR_1"/>
    <property type="match status" value="1"/>
</dbReference>
<reference evidence="9 10" key="1">
    <citation type="submission" date="2019-03" db="EMBL/GenBank/DDBJ databases">
        <title>Paracraurococcus aquatilis NE82 genome sequence.</title>
        <authorList>
            <person name="Zhao Y."/>
            <person name="Du Z."/>
        </authorList>
    </citation>
    <scope>NUCLEOTIDE SEQUENCE [LARGE SCALE GENOMIC DNA]</scope>
    <source>
        <strain evidence="9 10">NE82</strain>
    </source>
</reference>
<dbReference type="RefSeq" id="WP_132291165.1">
    <property type="nucleotide sequence ID" value="NZ_SKBM01000014.1"/>
</dbReference>
<dbReference type="InterPro" id="IPR014721">
    <property type="entry name" value="Ribsml_uS5_D2-typ_fold_subgr"/>
</dbReference>
<dbReference type="Gene3D" id="3.30.565.10">
    <property type="entry name" value="Histidine kinase-like ATPase, C-terminal domain"/>
    <property type="match status" value="1"/>
</dbReference>
<keyword evidence="9" id="KW-0255">Endonuclease</keyword>
<keyword evidence="10" id="KW-1185">Reference proteome</keyword>
<dbReference type="CDD" id="cd00782">
    <property type="entry name" value="MutL_Trans"/>
    <property type="match status" value="1"/>
</dbReference>
<dbReference type="EMBL" id="SKBM01000014">
    <property type="protein sequence ID" value="TCZ59749.1"/>
    <property type="molecule type" value="Genomic_DNA"/>
</dbReference>
<gene>
    <name evidence="5 9" type="primary">mutL</name>
    <name evidence="9" type="ORF">EXY23_15660</name>
</gene>
<proteinExistence type="inferred from homology"/>
<dbReference type="OrthoDB" id="9763467at2"/>
<dbReference type="GO" id="GO:0004519">
    <property type="term" value="F:endonuclease activity"/>
    <property type="evidence" value="ECO:0007669"/>
    <property type="project" value="UniProtKB-KW"/>
</dbReference>
<feature type="region of interest" description="Disordered" evidence="6">
    <location>
        <begin position="391"/>
        <end position="410"/>
    </location>
</feature>
<evidence type="ECO:0000259" key="8">
    <source>
        <dbReference type="SMART" id="SM01340"/>
    </source>
</evidence>
<dbReference type="InterPro" id="IPR042120">
    <property type="entry name" value="MutL_C_dimsub"/>
</dbReference>
<dbReference type="GO" id="GO:0032300">
    <property type="term" value="C:mismatch repair complex"/>
    <property type="evidence" value="ECO:0007669"/>
    <property type="project" value="InterPro"/>
</dbReference>
<protein>
    <recommendedName>
        <fullName evidence="2 5">DNA mismatch repair protein MutL</fullName>
    </recommendedName>
</protein>
<dbReference type="SMART" id="SM01340">
    <property type="entry name" value="DNA_mis_repair"/>
    <property type="match status" value="1"/>
</dbReference>
<evidence type="ECO:0000256" key="4">
    <source>
        <dbReference type="ARBA" id="ARBA00023204"/>
    </source>
</evidence>
<comment type="similarity">
    <text evidence="1 5">Belongs to the DNA mismatch repair MutL/HexB family.</text>
</comment>
<keyword evidence="9" id="KW-0378">Hydrolase</keyword>
<accession>A0A4R4DIN3</accession>
<dbReference type="InterPro" id="IPR014790">
    <property type="entry name" value="MutL_C"/>
</dbReference>
<dbReference type="GO" id="GO:0030983">
    <property type="term" value="F:mismatched DNA binding"/>
    <property type="evidence" value="ECO:0007669"/>
    <property type="project" value="InterPro"/>
</dbReference>
<dbReference type="Gene3D" id="3.30.1540.20">
    <property type="entry name" value="MutL, C-terminal domain, dimerisation subdomain"/>
    <property type="match status" value="1"/>
</dbReference>
<dbReference type="InterPro" id="IPR002099">
    <property type="entry name" value="MutL/Mlh/PMS"/>
</dbReference>
<dbReference type="AlphaFoldDB" id="A0A4R4DIN3"/>
<keyword evidence="9" id="KW-0540">Nuclease</keyword>
<feature type="domain" description="DNA mismatch repair protein S5" evidence="8">
    <location>
        <begin position="206"/>
        <end position="324"/>
    </location>
</feature>
<evidence type="ECO:0000313" key="10">
    <source>
        <dbReference type="Proteomes" id="UP000295023"/>
    </source>
</evidence>
<sequence length="602" mass="62705">MPIRLLSETTANRIAAGEVVERPAAVAKELVENALDAGATRIAVTLEGGGIERIVVEDDGAGMGPADLDLAVERHATSKLPEEAMLFRIATLGFRGEALPSIGAVARLTITTRPQGGDAHALTVEGGRKGKVVPAAGAPGTRVEMRDLFYAVPARRKFLKTPRSEAEAAIEAVRRLALAWPEVGFRVQSEGREVLALPPQGREARIHALLGADFAAAALPVAAEAGGLTLAGLAAQPAYTRATGTEQHLVVNRRPVRDPVLRTALRVAYRDIIAAGRHPVAALFLDIPPEAVDVNVHPMKTELRFREEAAVRGSLISALRRALSAGAGAALPAPALTQYRPSPGWSGWRPRAPAPLPAAAAALGFEEAQLALAPAAPPPPANAPLPLGFAPPRPAVAETPPPEPGAGAEYPLGRPLAQLLDTYILAEAPDGALILVDQHAAHERLTHEALLAELVAGGVRAQPLLLPAVVDLPPADAARLLGAAADLARLGLDIEGFGPGAVLVRALPALLGAADPAPLLRDLAEELAESAAPLALERRLDAAVARLACHGSVRAGRRLAGPEMAALLRQMEATPRAATCSHGRPTFLRLGPAELEKLFGRR</sequence>
<evidence type="ECO:0000256" key="3">
    <source>
        <dbReference type="ARBA" id="ARBA00022763"/>
    </source>
</evidence>
<dbReference type="CDD" id="cd16926">
    <property type="entry name" value="HATPase_MutL-MLH-PMS-like"/>
    <property type="match status" value="1"/>
</dbReference>
<dbReference type="Gene3D" id="3.30.230.10">
    <property type="match status" value="1"/>
</dbReference>
<dbReference type="GO" id="GO:0005524">
    <property type="term" value="F:ATP binding"/>
    <property type="evidence" value="ECO:0007669"/>
    <property type="project" value="InterPro"/>
</dbReference>
<keyword evidence="3 5" id="KW-0227">DNA damage</keyword>
<dbReference type="NCBIfam" id="NF000953">
    <property type="entry name" value="PRK00095.2-4"/>
    <property type="match status" value="1"/>
</dbReference>
<dbReference type="PANTHER" id="PTHR10073">
    <property type="entry name" value="DNA MISMATCH REPAIR PROTEIN MLH, PMS, MUTL"/>
    <property type="match status" value="1"/>
</dbReference>
<dbReference type="Pfam" id="PF08676">
    <property type="entry name" value="MutL_C"/>
    <property type="match status" value="1"/>
</dbReference>
<dbReference type="InterPro" id="IPR042121">
    <property type="entry name" value="MutL_C_regsub"/>
</dbReference>
<dbReference type="InterPro" id="IPR036890">
    <property type="entry name" value="HATPase_C_sf"/>
</dbReference>
<name>A0A4R4DIN3_9PROT</name>
<dbReference type="Gene3D" id="3.30.1370.100">
    <property type="entry name" value="MutL, C-terminal domain, regulatory subdomain"/>
    <property type="match status" value="1"/>
</dbReference>
<evidence type="ECO:0000259" key="7">
    <source>
        <dbReference type="SMART" id="SM00853"/>
    </source>
</evidence>
<feature type="compositionally biased region" description="Pro residues" evidence="6">
    <location>
        <begin position="391"/>
        <end position="404"/>
    </location>
</feature>
<dbReference type="InterPro" id="IPR037198">
    <property type="entry name" value="MutL_C_sf"/>
</dbReference>
<comment type="caution">
    <text evidence="9">The sequence shown here is derived from an EMBL/GenBank/DDBJ whole genome shotgun (WGS) entry which is preliminary data.</text>
</comment>
<evidence type="ECO:0000256" key="6">
    <source>
        <dbReference type="SAM" id="MobiDB-lite"/>
    </source>
</evidence>
<dbReference type="PANTHER" id="PTHR10073:SF12">
    <property type="entry name" value="DNA MISMATCH REPAIR PROTEIN MLH1"/>
    <property type="match status" value="1"/>
</dbReference>
<dbReference type="NCBIfam" id="TIGR00585">
    <property type="entry name" value="mutl"/>
    <property type="match status" value="1"/>
</dbReference>
<comment type="function">
    <text evidence="5">This protein is involved in the repair of mismatches in DNA. It is required for dam-dependent methyl-directed DNA mismatch repair. May act as a 'molecular matchmaker', a protein that promotes the formation of a stable complex between two or more DNA-binding proteins in an ATP-dependent manner without itself being part of a final effector complex.</text>
</comment>
<evidence type="ECO:0000256" key="2">
    <source>
        <dbReference type="ARBA" id="ARBA00021975"/>
    </source>
</evidence>
<dbReference type="SMART" id="SM00853">
    <property type="entry name" value="MutL_C"/>
    <property type="match status" value="1"/>
</dbReference>
<evidence type="ECO:0000256" key="5">
    <source>
        <dbReference type="HAMAP-Rule" id="MF_00149"/>
    </source>
</evidence>
<dbReference type="GO" id="GO:0016887">
    <property type="term" value="F:ATP hydrolysis activity"/>
    <property type="evidence" value="ECO:0007669"/>
    <property type="project" value="InterPro"/>
</dbReference>
<keyword evidence="4 5" id="KW-0234">DNA repair</keyword>
<dbReference type="InterPro" id="IPR020667">
    <property type="entry name" value="DNA_mismatch_repair_MutL"/>
</dbReference>
<dbReference type="SUPFAM" id="SSF55874">
    <property type="entry name" value="ATPase domain of HSP90 chaperone/DNA topoisomerase II/histidine kinase"/>
    <property type="match status" value="1"/>
</dbReference>
<organism evidence="9 10">
    <name type="scientific">Roseicella aquatilis</name>
    <dbReference type="NCBI Taxonomy" id="2527868"/>
    <lineage>
        <taxon>Bacteria</taxon>
        <taxon>Pseudomonadati</taxon>
        <taxon>Pseudomonadota</taxon>
        <taxon>Alphaproteobacteria</taxon>
        <taxon>Acetobacterales</taxon>
        <taxon>Roseomonadaceae</taxon>
        <taxon>Roseicella</taxon>
    </lineage>
</organism>
<feature type="domain" description="MutL C-terminal dimerisation" evidence="7">
    <location>
        <begin position="415"/>
        <end position="559"/>
    </location>
</feature>
<dbReference type="SUPFAM" id="SSF118116">
    <property type="entry name" value="DNA mismatch repair protein MutL"/>
    <property type="match status" value="1"/>
</dbReference>
<dbReference type="InterPro" id="IPR014762">
    <property type="entry name" value="DNA_mismatch_repair_CS"/>
</dbReference>